<dbReference type="Gene3D" id="1.25.40.10">
    <property type="entry name" value="Tetratricopeptide repeat domain"/>
    <property type="match status" value="1"/>
</dbReference>
<dbReference type="Proteomes" id="UP001178507">
    <property type="component" value="Unassembled WGS sequence"/>
</dbReference>
<dbReference type="InterPro" id="IPR019734">
    <property type="entry name" value="TPR_rpt"/>
</dbReference>
<protein>
    <recommendedName>
        <fullName evidence="4">Serine/threonine-protein kinase BSK1-like TPR repeats domain-containing protein</fullName>
    </recommendedName>
</protein>
<feature type="repeat" description="TPR" evidence="3">
    <location>
        <begin position="185"/>
        <end position="218"/>
    </location>
</feature>
<evidence type="ECO:0000313" key="6">
    <source>
        <dbReference type="EMBL" id="CAJ1403573.1"/>
    </source>
</evidence>
<evidence type="ECO:0000256" key="3">
    <source>
        <dbReference type="PROSITE-ProRule" id="PRU00339"/>
    </source>
</evidence>
<dbReference type="PROSITE" id="PS50005">
    <property type="entry name" value="TPR"/>
    <property type="match status" value="1"/>
</dbReference>
<feature type="domain" description="Serine/threonine-protein kinase BSK1-like TPR repeats" evidence="4">
    <location>
        <begin position="116"/>
        <end position="189"/>
    </location>
</feature>
<gene>
    <name evidence="5" type="ORF">EVOR1521_LOCUS1489</name>
    <name evidence="6" type="ORF">EVOR1521_LOCUS26222</name>
</gene>
<dbReference type="GO" id="GO:0051879">
    <property type="term" value="F:Hsp90 protein binding"/>
    <property type="evidence" value="ECO:0007669"/>
    <property type="project" value="TreeGrafter"/>
</dbReference>
<organism evidence="5 7">
    <name type="scientific">Effrenium voratum</name>
    <dbReference type="NCBI Taxonomy" id="2562239"/>
    <lineage>
        <taxon>Eukaryota</taxon>
        <taxon>Sar</taxon>
        <taxon>Alveolata</taxon>
        <taxon>Dinophyceae</taxon>
        <taxon>Suessiales</taxon>
        <taxon>Symbiodiniaceae</taxon>
        <taxon>Effrenium</taxon>
    </lineage>
</organism>
<evidence type="ECO:0000256" key="1">
    <source>
        <dbReference type="ARBA" id="ARBA00022737"/>
    </source>
</evidence>
<sequence length="435" mass="48258">MTDVRSPDRTDIIRREHGHLPLREAVDALDALQFSTASFLRSSSKSLKKREQLKQYCAAQEAKPLVEMSEDTVVHQLQRLMSGLKLLGVQAPPQGVEPSLPKEWTDAPEEGWQQVASEEKAKGSEAFKQKNYQGAVEHYSKAIQVSADPDVALFSNRCAARLLLGLPSEALQDALRSVQLGPQWPKGFFRLGCCWRQLGHLEQALVAFATGQKLEPENKDWQKELEKTEKMQQAEPFQQVRQLLQHLLPDILAAWLRAASPTSVLQLQVNGSFQQLATCKWRHLQEGTTPPKAQIRYAVLDQKAYLANLAANLQSSSAEGFAICDLAGKALSIPDISKFTSEAGAVVHVDVKDDRDGKMKAIIASVPLEEGLKRFISKPKDPDPPKASVESVLTIQRRSGFPRTLPRYIGFQMFPGDLNFPVIDLLRDAPALADA</sequence>
<reference evidence="5" key="1">
    <citation type="submission" date="2023-08" db="EMBL/GenBank/DDBJ databases">
        <authorList>
            <person name="Chen Y."/>
            <person name="Shah S."/>
            <person name="Dougan E. K."/>
            <person name="Thang M."/>
            <person name="Chan C."/>
        </authorList>
    </citation>
    <scope>NUCLEOTIDE SEQUENCE</scope>
</reference>
<evidence type="ECO:0000259" key="4">
    <source>
        <dbReference type="Pfam" id="PF25575"/>
    </source>
</evidence>
<dbReference type="PANTHER" id="PTHR22904">
    <property type="entry name" value="TPR REPEAT CONTAINING PROTEIN"/>
    <property type="match status" value="1"/>
</dbReference>
<dbReference type="SUPFAM" id="SSF48452">
    <property type="entry name" value="TPR-like"/>
    <property type="match status" value="1"/>
</dbReference>
<dbReference type="EMBL" id="CAUJNA010003502">
    <property type="protein sequence ID" value="CAJ1403573.1"/>
    <property type="molecule type" value="Genomic_DNA"/>
</dbReference>
<dbReference type="AlphaFoldDB" id="A0AA36MK10"/>
<keyword evidence="2 3" id="KW-0802">TPR repeat</keyword>
<dbReference type="SMART" id="SM00028">
    <property type="entry name" value="TPR"/>
    <property type="match status" value="3"/>
</dbReference>
<dbReference type="Pfam" id="PF25575">
    <property type="entry name" value="TPR_BSK1_C"/>
    <property type="match status" value="1"/>
</dbReference>
<dbReference type="PANTHER" id="PTHR22904:SF523">
    <property type="entry name" value="STRESS-INDUCED-PHOSPHOPROTEIN 1"/>
    <property type="match status" value="1"/>
</dbReference>
<evidence type="ECO:0000313" key="7">
    <source>
        <dbReference type="Proteomes" id="UP001178507"/>
    </source>
</evidence>
<keyword evidence="1" id="KW-0677">Repeat</keyword>
<dbReference type="EMBL" id="CAUJNA010000053">
    <property type="protein sequence ID" value="CAJ1371070.1"/>
    <property type="molecule type" value="Genomic_DNA"/>
</dbReference>
<keyword evidence="7" id="KW-1185">Reference proteome</keyword>
<dbReference type="InterPro" id="IPR011990">
    <property type="entry name" value="TPR-like_helical_dom_sf"/>
</dbReference>
<proteinExistence type="predicted"/>
<evidence type="ECO:0000313" key="5">
    <source>
        <dbReference type="EMBL" id="CAJ1371070.1"/>
    </source>
</evidence>
<accession>A0AA36MK10</accession>
<evidence type="ECO:0000256" key="2">
    <source>
        <dbReference type="ARBA" id="ARBA00022803"/>
    </source>
</evidence>
<comment type="caution">
    <text evidence="5">The sequence shown here is derived from an EMBL/GenBank/DDBJ whole genome shotgun (WGS) entry which is preliminary data.</text>
</comment>
<dbReference type="InterPro" id="IPR058209">
    <property type="entry name" value="TPR_BSK1_C"/>
</dbReference>
<name>A0AA36MK10_9DINO</name>